<keyword evidence="4" id="KW-1185">Reference proteome</keyword>
<dbReference type="Gene3D" id="3.40.525.10">
    <property type="entry name" value="CRAL-TRIO lipid binding domain"/>
    <property type="match status" value="1"/>
</dbReference>
<gene>
    <name evidence="3" type="ORF">D0Y65_009334</name>
</gene>
<protein>
    <submittedName>
        <fullName evidence="2">Phosphatidylinositol transfer protein 3 isoform A</fullName>
    </submittedName>
    <submittedName>
        <fullName evidence="3">Phosphatidylinositol transfer protein 3 isoform B</fullName>
    </submittedName>
</protein>
<dbReference type="PANTHER" id="PTHR45824:SF8">
    <property type="entry name" value="CRAL-TRIO LIPID BINDING DOMAIN, CRAL_TRIO DOMAIN-CONTAINING PROTEIN-RELATED"/>
    <property type="match status" value="1"/>
</dbReference>
<dbReference type="SUPFAM" id="SSF46938">
    <property type="entry name" value="CRAL/TRIO N-terminal domain"/>
    <property type="match status" value="1"/>
</dbReference>
<sequence>MSVDLNKTASNGHDKMVISQEHQAKITKVRGLIGPLSDKESVYCSDASISRYLRSRNWNVKKAAQMLKQSLKWRKEYKPEEIRWEEVAAVAEKGMLYRPNYCDKYGRPVIVMRPCNKMLRPFLETELYNKVKFGYSDDLNTKKMLEDLFDMDKLESAFGGNGDTGFDMNRYAERMKEDESKIISFWTQAKPVS</sequence>
<dbReference type="PANTHER" id="PTHR45824">
    <property type="entry name" value="GH16843P"/>
    <property type="match status" value="1"/>
</dbReference>
<dbReference type="SUPFAM" id="SSF52087">
    <property type="entry name" value="CRAL/TRIO domain"/>
    <property type="match status" value="1"/>
</dbReference>
<evidence type="ECO:0000313" key="2">
    <source>
        <dbReference type="EMBL" id="RZC16005.1"/>
    </source>
</evidence>
<dbReference type="SMART" id="SM01100">
    <property type="entry name" value="CRAL_TRIO_N"/>
    <property type="match status" value="1"/>
</dbReference>
<dbReference type="Pfam" id="PF03765">
    <property type="entry name" value="CRAL_TRIO_N"/>
    <property type="match status" value="1"/>
</dbReference>
<evidence type="ECO:0000259" key="1">
    <source>
        <dbReference type="SMART" id="SM01100"/>
    </source>
</evidence>
<dbReference type="Proteomes" id="UP000289340">
    <property type="component" value="Chromosome 4"/>
</dbReference>
<dbReference type="EMBL" id="QZWG01000004">
    <property type="protein sequence ID" value="RZC16005.1"/>
    <property type="molecule type" value="Genomic_DNA"/>
</dbReference>
<dbReference type="InterPro" id="IPR011074">
    <property type="entry name" value="CRAL/TRIO_N_dom"/>
</dbReference>
<evidence type="ECO:0000313" key="3">
    <source>
        <dbReference type="EMBL" id="RZC16006.1"/>
    </source>
</evidence>
<comment type="caution">
    <text evidence="3">The sequence shown here is derived from an EMBL/GenBank/DDBJ whole genome shotgun (WGS) entry which is preliminary data.</text>
</comment>
<dbReference type="InterPro" id="IPR036273">
    <property type="entry name" value="CRAL/TRIO_N_dom_sf"/>
</dbReference>
<reference evidence="3 4" key="1">
    <citation type="submission" date="2018-09" db="EMBL/GenBank/DDBJ databases">
        <title>A high-quality reference genome of wild soybean provides a powerful tool to mine soybean genomes.</title>
        <authorList>
            <person name="Xie M."/>
            <person name="Chung C.Y.L."/>
            <person name="Li M.-W."/>
            <person name="Wong F.-L."/>
            <person name="Chan T.-F."/>
            <person name="Lam H.-M."/>
        </authorList>
    </citation>
    <scope>NUCLEOTIDE SEQUENCE [LARGE SCALE GENOMIC DNA]</scope>
    <source>
        <strain evidence="4">cv. W05</strain>
        <tissue evidence="3">Hypocotyl of etiolated seedlings</tissue>
    </source>
</reference>
<feature type="domain" description="CRAL/TRIO N-terminal" evidence="1">
    <location>
        <begin position="45"/>
        <end position="70"/>
    </location>
</feature>
<dbReference type="AlphaFoldDB" id="A0A445KZ57"/>
<dbReference type="InterPro" id="IPR036865">
    <property type="entry name" value="CRAL-TRIO_dom_sf"/>
</dbReference>
<organism evidence="3 4">
    <name type="scientific">Glycine soja</name>
    <name type="common">Wild soybean</name>
    <dbReference type="NCBI Taxonomy" id="3848"/>
    <lineage>
        <taxon>Eukaryota</taxon>
        <taxon>Viridiplantae</taxon>
        <taxon>Streptophyta</taxon>
        <taxon>Embryophyta</taxon>
        <taxon>Tracheophyta</taxon>
        <taxon>Spermatophyta</taxon>
        <taxon>Magnoliopsida</taxon>
        <taxon>eudicotyledons</taxon>
        <taxon>Gunneridae</taxon>
        <taxon>Pentapetalae</taxon>
        <taxon>rosids</taxon>
        <taxon>fabids</taxon>
        <taxon>Fabales</taxon>
        <taxon>Fabaceae</taxon>
        <taxon>Papilionoideae</taxon>
        <taxon>50 kb inversion clade</taxon>
        <taxon>NPAAA clade</taxon>
        <taxon>indigoferoid/millettioid clade</taxon>
        <taxon>Phaseoleae</taxon>
        <taxon>Glycine</taxon>
        <taxon>Glycine subgen. Soja</taxon>
    </lineage>
</organism>
<dbReference type="InterPro" id="IPR052578">
    <property type="entry name" value="PI_Transfer_CRAL-TRIO"/>
</dbReference>
<accession>A0A445KZ57</accession>
<dbReference type="GO" id="GO:0008526">
    <property type="term" value="F:phosphatidylinositol transfer activity"/>
    <property type="evidence" value="ECO:0007669"/>
    <property type="project" value="TreeGrafter"/>
</dbReference>
<proteinExistence type="predicted"/>
<dbReference type="EMBL" id="QZWG01000004">
    <property type="protein sequence ID" value="RZC16006.1"/>
    <property type="molecule type" value="Genomic_DNA"/>
</dbReference>
<evidence type="ECO:0000313" key="4">
    <source>
        <dbReference type="Proteomes" id="UP000289340"/>
    </source>
</evidence>
<name>A0A445KZ57_GLYSO</name>